<keyword evidence="4 7" id="KW-0812">Transmembrane</keyword>
<feature type="transmembrane region" description="Helical" evidence="7">
    <location>
        <begin position="102"/>
        <end position="127"/>
    </location>
</feature>
<keyword evidence="9" id="KW-1185">Reference proteome</keyword>
<keyword evidence="5 7" id="KW-1133">Transmembrane helix</keyword>
<accession>A0A8T2SXZ1</accession>
<dbReference type="AlphaFoldDB" id="A0A8T2SXZ1"/>
<keyword evidence="3 7" id="KW-0813">Transport</keyword>
<comment type="similarity">
    <text evidence="2 7">Belongs to the purine permeases (TC 2.A.7.14) family.</text>
</comment>
<dbReference type="GO" id="GO:0016020">
    <property type="term" value="C:membrane"/>
    <property type="evidence" value="ECO:0007669"/>
    <property type="project" value="UniProtKB-SubCell"/>
</dbReference>
<feature type="transmembrane region" description="Helical" evidence="7">
    <location>
        <begin position="192"/>
        <end position="213"/>
    </location>
</feature>
<dbReference type="InterPro" id="IPR037185">
    <property type="entry name" value="EmrE-like"/>
</dbReference>
<evidence type="ECO:0000313" key="8">
    <source>
        <dbReference type="EMBL" id="KAH7387687.1"/>
    </source>
</evidence>
<gene>
    <name evidence="8" type="ORF">KP509_16G036600</name>
</gene>
<feature type="transmembrane region" description="Helical" evidence="7">
    <location>
        <begin position="326"/>
        <end position="345"/>
    </location>
</feature>
<reference evidence="8" key="1">
    <citation type="submission" date="2021-08" db="EMBL/GenBank/DDBJ databases">
        <title>WGS assembly of Ceratopteris richardii.</title>
        <authorList>
            <person name="Marchant D.B."/>
            <person name="Chen G."/>
            <person name="Jenkins J."/>
            <person name="Shu S."/>
            <person name="Leebens-Mack J."/>
            <person name="Grimwood J."/>
            <person name="Schmutz J."/>
            <person name="Soltis P."/>
            <person name="Soltis D."/>
            <person name="Chen Z.-H."/>
        </authorList>
    </citation>
    <scope>NUCLEOTIDE SEQUENCE</scope>
    <source>
        <strain evidence="8">Whitten #5841</strain>
        <tissue evidence="8">Leaf</tissue>
    </source>
</reference>
<evidence type="ECO:0000313" key="9">
    <source>
        <dbReference type="Proteomes" id="UP000825935"/>
    </source>
</evidence>
<dbReference type="EMBL" id="CM035421">
    <property type="protein sequence ID" value="KAH7387688.1"/>
    <property type="molecule type" value="Genomic_DNA"/>
</dbReference>
<keyword evidence="6 7" id="KW-0472">Membrane</keyword>
<dbReference type="GO" id="GO:0005345">
    <property type="term" value="F:purine nucleobase transmembrane transporter activity"/>
    <property type="evidence" value="ECO:0007669"/>
    <property type="project" value="UniProtKB-UniRule"/>
</dbReference>
<dbReference type="PANTHER" id="PTHR31376">
    <property type="entry name" value="OS09G0467300 PROTEIN-RELATED"/>
    <property type="match status" value="1"/>
</dbReference>
<feature type="transmembrane region" description="Helical" evidence="7">
    <location>
        <begin position="299"/>
        <end position="320"/>
    </location>
</feature>
<dbReference type="InterPro" id="IPR030182">
    <property type="entry name" value="PUP_plant"/>
</dbReference>
<sequence>MTEFRDQQQNMNDSRFVKVDLSRMDEVYSQKGTVHWMVLLLGSVAMLAGFPASRILSRLYYQDGGQSIWLLAWTAVAGWPITVVALLPFYMKRAMAPTQLTISLMVAYAILGFSSALDNLLFAWAYLYLPASTASLISASALPFTAIFAYFILGKKISAPTFNAIGVITAASAVLAIDSDADRPPGVSNSEYALGFILDVAASALHGLIFVLSERIFIKYVGRESVHVILEQQAIVSLIGFAFTTIGVIASADFSKMVSEAEVFSQGSVSYYMVLVWSAITIQVGLLGSVAVMYSASAVLAGVLNSVVVPVTTIAAVLSLQDPIDGFKILSLILTGWGFGSYIYGGYSRSQSSESVALSEPLIQETNIHLFPDARGSQYVSQTSS</sequence>
<organism evidence="8 9">
    <name type="scientific">Ceratopteris richardii</name>
    <name type="common">Triangle waterfern</name>
    <dbReference type="NCBI Taxonomy" id="49495"/>
    <lineage>
        <taxon>Eukaryota</taxon>
        <taxon>Viridiplantae</taxon>
        <taxon>Streptophyta</taxon>
        <taxon>Embryophyta</taxon>
        <taxon>Tracheophyta</taxon>
        <taxon>Polypodiopsida</taxon>
        <taxon>Polypodiidae</taxon>
        <taxon>Polypodiales</taxon>
        <taxon>Pteridineae</taxon>
        <taxon>Pteridaceae</taxon>
        <taxon>Parkerioideae</taxon>
        <taxon>Ceratopteris</taxon>
    </lineage>
</organism>
<evidence type="ECO:0000256" key="7">
    <source>
        <dbReference type="RuleBase" id="RU368015"/>
    </source>
</evidence>
<protein>
    <recommendedName>
        <fullName evidence="7">Probable purine permease</fullName>
    </recommendedName>
</protein>
<feature type="transmembrane region" description="Helical" evidence="7">
    <location>
        <begin position="68"/>
        <end position="90"/>
    </location>
</feature>
<feature type="transmembrane region" description="Helical" evidence="7">
    <location>
        <begin position="272"/>
        <end position="292"/>
    </location>
</feature>
<evidence type="ECO:0000256" key="6">
    <source>
        <dbReference type="ARBA" id="ARBA00023136"/>
    </source>
</evidence>
<proteinExistence type="inferred from homology"/>
<evidence type="ECO:0000256" key="4">
    <source>
        <dbReference type="ARBA" id="ARBA00022692"/>
    </source>
</evidence>
<feature type="transmembrane region" description="Helical" evidence="7">
    <location>
        <begin position="234"/>
        <end position="252"/>
    </location>
</feature>
<dbReference type="PANTHER" id="PTHR31376:SF10">
    <property type="entry name" value="PURINE PERMEASE 5-RELATED"/>
    <property type="match status" value="1"/>
</dbReference>
<name>A0A8T2SXZ1_CERRI</name>
<evidence type="ECO:0000256" key="5">
    <source>
        <dbReference type="ARBA" id="ARBA00022989"/>
    </source>
</evidence>
<feature type="transmembrane region" description="Helical" evidence="7">
    <location>
        <begin position="160"/>
        <end position="177"/>
    </location>
</feature>
<feature type="transmembrane region" description="Helical" evidence="7">
    <location>
        <begin position="33"/>
        <end position="56"/>
    </location>
</feature>
<comment type="subcellular location">
    <subcellularLocation>
        <location evidence="1 7">Membrane</location>
        <topology evidence="1 7">Multi-pass membrane protein</topology>
    </subcellularLocation>
</comment>
<dbReference type="Pfam" id="PF16913">
    <property type="entry name" value="PUNUT"/>
    <property type="match status" value="1"/>
</dbReference>
<dbReference type="SUPFAM" id="SSF103481">
    <property type="entry name" value="Multidrug resistance efflux transporter EmrE"/>
    <property type="match status" value="1"/>
</dbReference>
<dbReference type="EMBL" id="CM035421">
    <property type="protein sequence ID" value="KAH7387687.1"/>
    <property type="molecule type" value="Genomic_DNA"/>
</dbReference>
<dbReference type="OrthoDB" id="1912676at2759"/>
<dbReference type="GO" id="GO:0015211">
    <property type="term" value="F:purine nucleoside transmembrane transporter activity"/>
    <property type="evidence" value="ECO:0007669"/>
    <property type="project" value="UniProtKB-UniRule"/>
</dbReference>
<evidence type="ECO:0000256" key="1">
    <source>
        <dbReference type="ARBA" id="ARBA00004141"/>
    </source>
</evidence>
<comment type="caution">
    <text evidence="8">The sequence shown here is derived from an EMBL/GenBank/DDBJ whole genome shotgun (WGS) entry which is preliminary data.</text>
</comment>
<evidence type="ECO:0000256" key="2">
    <source>
        <dbReference type="ARBA" id="ARBA00006213"/>
    </source>
</evidence>
<feature type="transmembrane region" description="Helical" evidence="7">
    <location>
        <begin position="133"/>
        <end position="153"/>
    </location>
</feature>
<dbReference type="Proteomes" id="UP000825935">
    <property type="component" value="Chromosome 16"/>
</dbReference>
<evidence type="ECO:0000256" key="3">
    <source>
        <dbReference type="ARBA" id="ARBA00022448"/>
    </source>
</evidence>